<feature type="coiled-coil region" evidence="7">
    <location>
        <begin position="134"/>
        <end position="161"/>
    </location>
</feature>
<dbReference type="GO" id="GO:0055085">
    <property type="term" value="P:transmembrane transport"/>
    <property type="evidence" value="ECO:0007669"/>
    <property type="project" value="InterPro"/>
</dbReference>
<evidence type="ECO:0000313" key="10">
    <source>
        <dbReference type="Proteomes" id="UP000247485"/>
    </source>
</evidence>
<dbReference type="EMBL" id="QJJG01000009">
    <property type="protein sequence ID" value="PXW44443.1"/>
    <property type="molecule type" value="Genomic_DNA"/>
</dbReference>
<dbReference type="AlphaFoldDB" id="A0A318FYB9"/>
<dbReference type="InterPro" id="IPR050739">
    <property type="entry name" value="MFP"/>
</dbReference>
<evidence type="ECO:0000256" key="6">
    <source>
        <dbReference type="ARBA" id="ARBA00023136"/>
    </source>
</evidence>
<evidence type="ECO:0000256" key="2">
    <source>
        <dbReference type="ARBA" id="ARBA00009477"/>
    </source>
</evidence>
<evidence type="ECO:0000313" key="9">
    <source>
        <dbReference type="EMBL" id="PXW44443.1"/>
    </source>
</evidence>
<accession>A0A318FYB9</accession>
<comment type="caution">
    <text evidence="9">The sequence shown here is derived from an EMBL/GenBank/DDBJ whole genome shotgun (WGS) entry which is preliminary data.</text>
</comment>
<comment type="subcellular location">
    <subcellularLocation>
        <location evidence="1">Membrane</location>
        <topology evidence="1">Single-pass membrane protein</topology>
    </subcellularLocation>
</comment>
<dbReference type="InterPro" id="IPR006144">
    <property type="entry name" value="Secretion_HlyD_CS"/>
</dbReference>
<dbReference type="Gene3D" id="2.40.50.100">
    <property type="match status" value="1"/>
</dbReference>
<dbReference type="PANTHER" id="PTHR30386">
    <property type="entry name" value="MEMBRANE FUSION SUBUNIT OF EMRAB-TOLC MULTIDRUG EFFLUX PUMP"/>
    <property type="match status" value="1"/>
</dbReference>
<dbReference type="GO" id="GO:0009306">
    <property type="term" value="P:protein secretion"/>
    <property type="evidence" value="ECO:0007669"/>
    <property type="project" value="InterPro"/>
</dbReference>
<evidence type="ECO:0000256" key="7">
    <source>
        <dbReference type="SAM" id="Coils"/>
    </source>
</evidence>
<keyword evidence="5 8" id="KW-1133">Transmembrane helix</keyword>
<name>A0A318FYB9_KLEOX</name>
<evidence type="ECO:0000256" key="5">
    <source>
        <dbReference type="ARBA" id="ARBA00022989"/>
    </source>
</evidence>
<keyword evidence="3" id="KW-0813">Transport</keyword>
<proteinExistence type="inferred from homology"/>
<evidence type="ECO:0000256" key="1">
    <source>
        <dbReference type="ARBA" id="ARBA00004167"/>
    </source>
</evidence>
<evidence type="ECO:0000256" key="8">
    <source>
        <dbReference type="SAM" id="Phobius"/>
    </source>
</evidence>
<comment type="similarity">
    <text evidence="2">Belongs to the membrane fusion protein (MFP) (TC 8.A.1) family.</text>
</comment>
<dbReference type="GO" id="GO:0016020">
    <property type="term" value="C:membrane"/>
    <property type="evidence" value="ECO:0007669"/>
    <property type="project" value="UniProtKB-SubCell"/>
</dbReference>
<keyword evidence="6 8" id="KW-0472">Membrane</keyword>
<reference evidence="9 10" key="1">
    <citation type="submission" date="2018-05" db="EMBL/GenBank/DDBJ databases">
        <title>Freshwater and sediment microbial communities from various areas in North America, analyzing microbe dynamics in response to fracking.</title>
        <authorList>
            <person name="Lamendella R."/>
        </authorList>
    </citation>
    <scope>NUCLEOTIDE SEQUENCE [LARGE SCALE GENOMIC DNA]</scope>
    <source>
        <strain evidence="9 10">67</strain>
    </source>
</reference>
<organism evidence="9 10">
    <name type="scientific">Klebsiella oxytoca</name>
    <dbReference type="NCBI Taxonomy" id="571"/>
    <lineage>
        <taxon>Bacteria</taxon>
        <taxon>Pseudomonadati</taxon>
        <taxon>Pseudomonadota</taxon>
        <taxon>Gammaproteobacteria</taxon>
        <taxon>Enterobacterales</taxon>
        <taxon>Enterobacteriaceae</taxon>
        <taxon>Klebsiella/Raoultella group</taxon>
        <taxon>Klebsiella</taxon>
    </lineage>
</organism>
<keyword evidence="4 8" id="KW-0812">Transmembrane</keyword>
<dbReference type="PANTHER" id="PTHR30386:SF28">
    <property type="entry name" value="EXPORTED PROTEIN"/>
    <property type="match status" value="1"/>
</dbReference>
<evidence type="ECO:0000256" key="3">
    <source>
        <dbReference type="ARBA" id="ARBA00022448"/>
    </source>
</evidence>
<sequence length="431" mass="48956">MAKGIYRKEAIEYKKYHWKGKALLLAGMPAWLITSVSFIFLSILILTLFFCSYTQRIDVRGEVITLPHSINVFSPQQGFIVQQYVKTGDIVKKGTPLYELDISRHTANGNVSDAISEVITEKIINAEEIIKKIAQNKKETLEALNEQVRQFNNSLKETTKMLANTQSGLKKMKDNLASYDLYLRQGLITKDQYNYQHSLYFQQQSTYQSLVSQKMQQESQLTQLKSDIVTKAADFDNQISSQKNNINDFKNQMVETNANGNVIIKATNDGKIESMAVTNGQMVDKGSSLVQIKPTGNVEYYLVLWLPNNSIPYVKKGDIINIRYDAFPSDKFGQFPGIVETISSVPASRQELSEYTNVNVSNEMNQQELALYKTLVSIKHKSFNYNGKNLSLSNGLKAQAIVFLEKRPLYMWMFTPFYKISQSVSGPLNDQ</sequence>
<keyword evidence="7" id="KW-0175">Coiled coil</keyword>
<protein>
    <submittedName>
        <fullName evidence="9">Membrane fusion protein</fullName>
    </submittedName>
</protein>
<feature type="coiled-coil region" evidence="7">
    <location>
        <begin position="207"/>
        <end position="259"/>
    </location>
</feature>
<evidence type="ECO:0000256" key="4">
    <source>
        <dbReference type="ARBA" id="ARBA00022692"/>
    </source>
</evidence>
<dbReference type="Proteomes" id="UP000247485">
    <property type="component" value="Unassembled WGS sequence"/>
</dbReference>
<dbReference type="PROSITE" id="PS00543">
    <property type="entry name" value="HLYD_FAMILY"/>
    <property type="match status" value="1"/>
</dbReference>
<dbReference type="PRINTS" id="PR01490">
    <property type="entry name" value="RTXTOXIND"/>
</dbReference>
<gene>
    <name evidence="9" type="ORF">DET57_109127</name>
</gene>
<feature type="transmembrane region" description="Helical" evidence="8">
    <location>
        <begin position="21"/>
        <end position="50"/>
    </location>
</feature>
<dbReference type="RefSeq" id="WP_110274502.1">
    <property type="nucleotide sequence ID" value="NZ_QJJG01000009.1"/>
</dbReference>